<evidence type="ECO:0000313" key="2">
    <source>
        <dbReference type="Proteomes" id="UP000322307"/>
    </source>
</evidence>
<accession>A0A5C8FK49</accession>
<reference evidence="1 2" key="1">
    <citation type="journal article" date="1992" name="Lakartidningen">
        <title>[Penicillin V and not amoxicillin is the first choice preparation in acute otitis].</title>
        <authorList>
            <person name="Kamme C."/>
            <person name="Lundgren K."/>
            <person name="Prellner K."/>
        </authorList>
    </citation>
    <scope>NUCLEOTIDE SEQUENCE [LARGE SCALE GENOMIC DNA]</scope>
    <source>
        <strain evidence="1 2">PC3939II</strain>
    </source>
</reference>
<dbReference type="EMBL" id="SAYE01000015">
    <property type="protein sequence ID" value="TXJ49040.1"/>
    <property type="molecule type" value="Genomic_DNA"/>
</dbReference>
<comment type="caution">
    <text evidence="1">The sequence shown here is derived from an EMBL/GenBank/DDBJ whole genome shotgun (WGS) entry which is preliminary data.</text>
</comment>
<protein>
    <submittedName>
        <fullName evidence="1">Uncharacterized protein</fullName>
    </submittedName>
</protein>
<gene>
    <name evidence="1" type="ORF">EPJ84_08615</name>
</gene>
<evidence type="ECO:0000313" key="1">
    <source>
        <dbReference type="EMBL" id="TXJ49040.1"/>
    </source>
</evidence>
<dbReference type="AlphaFoldDB" id="A0A5C8FK49"/>
<organism evidence="1 2">
    <name type="scientific">Brachyspira aalborgi</name>
    <dbReference type="NCBI Taxonomy" id="29522"/>
    <lineage>
        <taxon>Bacteria</taxon>
        <taxon>Pseudomonadati</taxon>
        <taxon>Spirochaetota</taxon>
        <taxon>Spirochaetia</taxon>
        <taxon>Brachyspirales</taxon>
        <taxon>Brachyspiraceae</taxon>
        <taxon>Brachyspira</taxon>
    </lineage>
</organism>
<name>A0A5C8FK49_9SPIR</name>
<dbReference type="Proteomes" id="UP000322307">
    <property type="component" value="Unassembled WGS sequence"/>
</dbReference>
<sequence>MILYMHLQRNATQRNATQRNATQRNATQRHNFKFFKKQSHNKFNKLFFNSLSVSFGYFNFDNLFGEKKPDFVINKNFSYEEIIK</sequence>
<proteinExistence type="predicted"/>